<feature type="transmembrane region" description="Helical" evidence="1">
    <location>
        <begin position="106"/>
        <end position="129"/>
    </location>
</feature>
<keyword evidence="3" id="KW-1185">Reference proteome</keyword>
<feature type="transmembrane region" description="Helical" evidence="1">
    <location>
        <begin position="174"/>
        <end position="192"/>
    </location>
</feature>
<organism evidence="2 3">
    <name type="scientific">Gottfriedia luciferensis</name>
    <dbReference type="NCBI Taxonomy" id="178774"/>
    <lineage>
        <taxon>Bacteria</taxon>
        <taxon>Bacillati</taxon>
        <taxon>Bacillota</taxon>
        <taxon>Bacilli</taxon>
        <taxon>Bacillales</taxon>
        <taxon>Bacillaceae</taxon>
        <taxon>Gottfriedia</taxon>
    </lineage>
</organism>
<keyword evidence="1" id="KW-0812">Transmembrane</keyword>
<dbReference type="InterPro" id="IPR038750">
    <property type="entry name" value="YczE/YyaS-like"/>
</dbReference>
<accession>A0ABX2ZRY0</accession>
<feature type="transmembrane region" description="Helical" evidence="1">
    <location>
        <begin position="12"/>
        <end position="32"/>
    </location>
</feature>
<keyword evidence="1" id="KW-1133">Transmembrane helix</keyword>
<dbReference type="RefSeq" id="WP_069033160.1">
    <property type="nucleotide sequence ID" value="NZ_MDKC01000007.1"/>
</dbReference>
<reference evidence="2 3" key="1">
    <citation type="submission" date="2016-07" db="EMBL/GenBank/DDBJ databases">
        <authorList>
            <person name="Townsley L."/>
            <person name="Shank E.A."/>
        </authorList>
    </citation>
    <scope>NUCLEOTIDE SEQUENCE [LARGE SCALE GENOMIC DNA]</scope>
    <source>
        <strain evidence="2 3">CH01</strain>
    </source>
</reference>
<feature type="transmembrane region" description="Helical" evidence="1">
    <location>
        <begin position="150"/>
        <end position="168"/>
    </location>
</feature>
<dbReference type="PANTHER" id="PTHR40078:SF1">
    <property type="entry name" value="INTEGRAL MEMBRANE PROTEIN"/>
    <property type="match status" value="1"/>
</dbReference>
<evidence type="ECO:0000256" key="1">
    <source>
        <dbReference type="SAM" id="Phobius"/>
    </source>
</evidence>
<dbReference type="EMBL" id="MDKC01000007">
    <property type="protein sequence ID" value="ODG92525.1"/>
    <property type="molecule type" value="Genomic_DNA"/>
</dbReference>
<keyword evidence="1" id="KW-0472">Membrane</keyword>
<name>A0ABX2ZRY0_9BACI</name>
<feature type="transmembrane region" description="Helical" evidence="1">
    <location>
        <begin position="52"/>
        <end position="70"/>
    </location>
</feature>
<comment type="caution">
    <text evidence="2">The sequence shown here is derived from an EMBL/GenBank/DDBJ whole genome shotgun (WGS) entry which is preliminary data.</text>
</comment>
<dbReference type="PANTHER" id="PTHR40078">
    <property type="entry name" value="INTEGRAL MEMBRANE PROTEIN-RELATED"/>
    <property type="match status" value="1"/>
</dbReference>
<evidence type="ECO:0008006" key="4">
    <source>
        <dbReference type="Google" id="ProtNLM"/>
    </source>
</evidence>
<sequence length="221" mass="24468">MIKRLIKGKYVFYVLGILILTLGISINIQSNLGTSPFDALLVGLSKNMGLTVGSWEIIIALLLLCLNSLLKRQRPEFLGLVTAFITGIGIDLWLFLLHNFITPEFWYSKIACYSLGLVISGLGTATYLHTNFAPIPVDRLTLILQELTRTNIFFSKTVIYLIFLIAALISNGPIGIGTILTVCFGGLILNYFMPITEKFLNHVLSDSSTSSSFEKEKNLSI</sequence>
<protein>
    <recommendedName>
        <fullName evidence="4">YitT family protein</fullName>
    </recommendedName>
</protein>
<evidence type="ECO:0000313" key="3">
    <source>
        <dbReference type="Proteomes" id="UP000094580"/>
    </source>
</evidence>
<gene>
    <name evidence="2" type="ORF">BED47_18970</name>
</gene>
<dbReference type="Proteomes" id="UP000094580">
    <property type="component" value="Unassembled WGS sequence"/>
</dbReference>
<proteinExistence type="predicted"/>
<evidence type="ECO:0000313" key="2">
    <source>
        <dbReference type="EMBL" id="ODG92525.1"/>
    </source>
</evidence>
<feature type="transmembrane region" description="Helical" evidence="1">
    <location>
        <begin position="77"/>
        <end position="100"/>
    </location>
</feature>
<dbReference type="Pfam" id="PF19700">
    <property type="entry name" value="DUF6198"/>
    <property type="match status" value="1"/>
</dbReference>